<comment type="similarity">
    <text evidence="2">In the N-terminal section; belongs to the N-acetylglucosamine-1-phosphate uridyltransferase family.</text>
</comment>
<dbReference type="InterPro" id="IPR050065">
    <property type="entry name" value="GlmU-like"/>
</dbReference>
<keyword evidence="3 5" id="KW-0808">Transferase</keyword>
<organism evidence="5 6">
    <name type="scientific">Ohtaekwangia kribbensis</name>
    <dbReference type="NCBI Taxonomy" id="688913"/>
    <lineage>
        <taxon>Bacteria</taxon>
        <taxon>Pseudomonadati</taxon>
        <taxon>Bacteroidota</taxon>
        <taxon>Cytophagia</taxon>
        <taxon>Cytophagales</taxon>
        <taxon>Fulvivirgaceae</taxon>
        <taxon>Ohtaekwangia</taxon>
    </lineage>
</organism>
<evidence type="ECO:0000313" key="6">
    <source>
        <dbReference type="Proteomes" id="UP001597112"/>
    </source>
</evidence>
<dbReference type="GO" id="GO:0016740">
    <property type="term" value="F:transferase activity"/>
    <property type="evidence" value="ECO:0007669"/>
    <property type="project" value="UniProtKB-KW"/>
</dbReference>
<dbReference type="InterPro" id="IPR001451">
    <property type="entry name" value="Hexapep"/>
</dbReference>
<proteinExistence type="inferred from homology"/>
<dbReference type="RefSeq" id="WP_377582504.1">
    <property type="nucleotide sequence ID" value="NZ_JBHTKA010000008.1"/>
</dbReference>
<comment type="similarity">
    <text evidence="1">In the C-terminal section; belongs to the transferase hexapeptide repeat family.</text>
</comment>
<dbReference type="Gene3D" id="2.160.10.10">
    <property type="entry name" value="Hexapeptide repeat proteins"/>
    <property type="match status" value="1"/>
</dbReference>
<dbReference type="EMBL" id="JBHTKA010000008">
    <property type="protein sequence ID" value="MFD1001917.1"/>
    <property type="molecule type" value="Genomic_DNA"/>
</dbReference>
<sequence>MNTINLQSYTPNFLQIFAHLQGIAPWDITTSASVHILEKIKTLSGEYTIRDHVAIHKDARIEEHVTIKSPAIISAGCFIGAHAYLRGGVFLGEGCSIGPGCEIKSSFIMPHAALAHFNFAGDSIVGSKVNMEAGSVIANHYNERTDKEITILIDGKKMATGITKFGALVGDGTKIGANAVLSPGTILSVNSIVKRLELVEQVK</sequence>
<dbReference type="Pfam" id="PF00132">
    <property type="entry name" value="Hexapep"/>
    <property type="match status" value="1"/>
</dbReference>
<keyword evidence="4" id="KW-0012">Acyltransferase</keyword>
<accession>A0ABW3K724</accession>
<evidence type="ECO:0000313" key="5">
    <source>
        <dbReference type="EMBL" id="MFD1001917.1"/>
    </source>
</evidence>
<dbReference type="Proteomes" id="UP001597112">
    <property type="component" value="Unassembled WGS sequence"/>
</dbReference>
<name>A0ABW3K724_9BACT</name>
<dbReference type="PANTHER" id="PTHR43584:SF8">
    <property type="entry name" value="N-ACETYLMURAMATE ALPHA-1-PHOSPHATE URIDYLYLTRANSFERASE"/>
    <property type="match status" value="1"/>
</dbReference>
<keyword evidence="6" id="KW-1185">Reference proteome</keyword>
<evidence type="ECO:0000256" key="2">
    <source>
        <dbReference type="ARBA" id="ARBA00007947"/>
    </source>
</evidence>
<protein>
    <submittedName>
        <fullName evidence="5">LpxA family transferase</fullName>
    </submittedName>
</protein>
<evidence type="ECO:0000256" key="4">
    <source>
        <dbReference type="ARBA" id="ARBA00023315"/>
    </source>
</evidence>
<comment type="caution">
    <text evidence="5">The sequence shown here is derived from an EMBL/GenBank/DDBJ whole genome shotgun (WGS) entry which is preliminary data.</text>
</comment>
<dbReference type="InterPro" id="IPR011004">
    <property type="entry name" value="Trimer_LpxA-like_sf"/>
</dbReference>
<evidence type="ECO:0000256" key="1">
    <source>
        <dbReference type="ARBA" id="ARBA00007707"/>
    </source>
</evidence>
<dbReference type="PANTHER" id="PTHR43584">
    <property type="entry name" value="NUCLEOTIDYL TRANSFERASE"/>
    <property type="match status" value="1"/>
</dbReference>
<evidence type="ECO:0000256" key="3">
    <source>
        <dbReference type="ARBA" id="ARBA00022679"/>
    </source>
</evidence>
<reference evidence="6" key="1">
    <citation type="journal article" date="2019" name="Int. J. Syst. Evol. Microbiol.">
        <title>The Global Catalogue of Microorganisms (GCM) 10K type strain sequencing project: providing services to taxonomists for standard genome sequencing and annotation.</title>
        <authorList>
            <consortium name="The Broad Institute Genomics Platform"/>
            <consortium name="The Broad Institute Genome Sequencing Center for Infectious Disease"/>
            <person name="Wu L."/>
            <person name="Ma J."/>
        </authorList>
    </citation>
    <scope>NUCLEOTIDE SEQUENCE [LARGE SCALE GENOMIC DNA]</scope>
    <source>
        <strain evidence="6">CCUG 58938</strain>
    </source>
</reference>
<gene>
    <name evidence="5" type="ORF">ACFQ21_21505</name>
</gene>
<dbReference type="SUPFAM" id="SSF51161">
    <property type="entry name" value="Trimeric LpxA-like enzymes"/>
    <property type="match status" value="1"/>
</dbReference>